<feature type="transmembrane region" description="Helical" evidence="1">
    <location>
        <begin position="36"/>
        <end position="55"/>
    </location>
</feature>
<accession>A0A1A9UGZ8</accession>
<keyword evidence="3" id="KW-1185">Reference proteome</keyword>
<evidence type="ECO:0000256" key="1">
    <source>
        <dbReference type="SAM" id="Phobius"/>
    </source>
</evidence>
<keyword evidence="1" id="KW-1133">Transmembrane helix</keyword>
<dbReference type="Proteomes" id="UP000078200">
    <property type="component" value="Unassembled WGS sequence"/>
</dbReference>
<keyword evidence="1" id="KW-0812">Transmembrane</keyword>
<protein>
    <submittedName>
        <fullName evidence="2">Uncharacterized protein</fullName>
    </submittedName>
</protein>
<keyword evidence="1" id="KW-0472">Membrane</keyword>
<dbReference type="EnsemblMetazoa" id="GAUT004616-RA">
    <property type="protein sequence ID" value="GAUT004616-PA"/>
    <property type="gene ID" value="GAUT004616"/>
</dbReference>
<evidence type="ECO:0000313" key="2">
    <source>
        <dbReference type="EnsemblMetazoa" id="GAUT004616-PA"/>
    </source>
</evidence>
<name>A0A1A9UGZ8_GLOAU</name>
<evidence type="ECO:0000313" key="3">
    <source>
        <dbReference type="Proteomes" id="UP000078200"/>
    </source>
</evidence>
<organism evidence="2 3">
    <name type="scientific">Glossina austeni</name>
    <name type="common">Savannah tsetse fly</name>
    <dbReference type="NCBI Taxonomy" id="7395"/>
    <lineage>
        <taxon>Eukaryota</taxon>
        <taxon>Metazoa</taxon>
        <taxon>Ecdysozoa</taxon>
        <taxon>Arthropoda</taxon>
        <taxon>Hexapoda</taxon>
        <taxon>Insecta</taxon>
        <taxon>Pterygota</taxon>
        <taxon>Neoptera</taxon>
        <taxon>Endopterygota</taxon>
        <taxon>Diptera</taxon>
        <taxon>Brachycera</taxon>
        <taxon>Muscomorpha</taxon>
        <taxon>Hippoboscoidea</taxon>
        <taxon>Glossinidae</taxon>
        <taxon>Glossina</taxon>
    </lineage>
</organism>
<dbReference type="VEuPathDB" id="VectorBase:GAUT004616"/>
<proteinExistence type="predicted"/>
<dbReference type="AlphaFoldDB" id="A0A1A9UGZ8"/>
<sequence length="106" mass="11961">MVCDLTVHYHNGIDSPSEVKIDSESEVREGNDVSKMGLQILVVNILILKLLLFGYNSDQPLARHSNRYASINDEETIRVTVKTIQHFIVIKSKALLSSPLKIQIEE</sequence>
<reference evidence="2" key="1">
    <citation type="submission" date="2020-05" db="UniProtKB">
        <authorList>
            <consortium name="EnsemblMetazoa"/>
        </authorList>
    </citation>
    <scope>IDENTIFICATION</scope>
    <source>
        <strain evidence="2">TTRI</strain>
    </source>
</reference>